<name>A0A9P7Y9L2_9HELO</name>
<evidence type="ECO:0000313" key="3">
    <source>
        <dbReference type="Proteomes" id="UP000824998"/>
    </source>
</evidence>
<protein>
    <submittedName>
        <fullName evidence="2">Uncharacterized protein</fullName>
    </submittedName>
</protein>
<organism evidence="2 3">
    <name type="scientific">Amylocarpus encephaloides</name>
    <dbReference type="NCBI Taxonomy" id="45428"/>
    <lineage>
        <taxon>Eukaryota</taxon>
        <taxon>Fungi</taxon>
        <taxon>Dikarya</taxon>
        <taxon>Ascomycota</taxon>
        <taxon>Pezizomycotina</taxon>
        <taxon>Leotiomycetes</taxon>
        <taxon>Helotiales</taxon>
        <taxon>Helotiales incertae sedis</taxon>
        <taxon>Amylocarpus</taxon>
    </lineage>
</organism>
<feature type="region of interest" description="Disordered" evidence="1">
    <location>
        <begin position="18"/>
        <end position="101"/>
    </location>
</feature>
<keyword evidence="3" id="KW-1185">Reference proteome</keyword>
<dbReference type="EMBL" id="MU251725">
    <property type="protein sequence ID" value="KAG9229868.1"/>
    <property type="molecule type" value="Genomic_DNA"/>
</dbReference>
<dbReference type="AlphaFoldDB" id="A0A9P7Y9L2"/>
<evidence type="ECO:0000313" key="2">
    <source>
        <dbReference type="EMBL" id="KAG9229868.1"/>
    </source>
</evidence>
<feature type="compositionally biased region" description="Acidic residues" evidence="1">
    <location>
        <begin position="36"/>
        <end position="64"/>
    </location>
</feature>
<proteinExistence type="predicted"/>
<sequence>MLAFTEAGDAVDAVAAAEGSGLLPGFGTPKQGSENDMPEEDEGLENESSEDESSDDEIYDEIYDDNSSNHSHDSDPFVNRQVIPSSRSNDGDVQDDEELPSTLHVENIAALPRLATPSAEAPMQNLPRGDSNYTSGTVIHRHAEVAAAMMGVDGPYCSHNSGVHIDRSSSSEESPTEAFLRRRKVRRGRHENQLPGLDRGA</sequence>
<feature type="region of interest" description="Disordered" evidence="1">
    <location>
        <begin position="160"/>
        <end position="201"/>
    </location>
</feature>
<evidence type="ECO:0000256" key="1">
    <source>
        <dbReference type="SAM" id="MobiDB-lite"/>
    </source>
</evidence>
<accession>A0A9P7Y9L2</accession>
<gene>
    <name evidence="2" type="ORF">BJ875DRAFT_473761</name>
</gene>
<reference evidence="2" key="1">
    <citation type="journal article" date="2021" name="IMA Fungus">
        <title>Genomic characterization of three marine fungi, including Emericellopsis atlantica sp. nov. with signatures of a generalist lifestyle and marine biomass degradation.</title>
        <authorList>
            <person name="Hagestad O.C."/>
            <person name="Hou L."/>
            <person name="Andersen J.H."/>
            <person name="Hansen E.H."/>
            <person name="Altermark B."/>
            <person name="Li C."/>
            <person name="Kuhnert E."/>
            <person name="Cox R.J."/>
            <person name="Crous P.W."/>
            <person name="Spatafora J.W."/>
            <person name="Lail K."/>
            <person name="Amirebrahimi M."/>
            <person name="Lipzen A."/>
            <person name="Pangilinan J."/>
            <person name="Andreopoulos W."/>
            <person name="Hayes R.D."/>
            <person name="Ng V."/>
            <person name="Grigoriev I.V."/>
            <person name="Jackson S.A."/>
            <person name="Sutton T.D.S."/>
            <person name="Dobson A.D.W."/>
            <person name="Rama T."/>
        </authorList>
    </citation>
    <scope>NUCLEOTIDE SEQUENCE</scope>
    <source>
        <strain evidence="2">TRa018bII</strain>
    </source>
</reference>
<dbReference type="Proteomes" id="UP000824998">
    <property type="component" value="Unassembled WGS sequence"/>
</dbReference>
<comment type="caution">
    <text evidence="2">The sequence shown here is derived from an EMBL/GenBank/DDBJ whole genome shotgun (WGS) entry which is preliminary data.</text>
</comment>